<evidence type="ECO:0000256" key="3">
    <source>
        <dbReference type="ARBA" id="ARBA00022692"/>
    </source>
</evidence>
<dbReference type="Proteomes" id="UP001597033">
    <property type="component" value="Unassembled WGS sequence"/>
</dbReference>
<dbReference type="PANTHER" id="PTHR33885">
    <property type="entry name" value="PHAGE SHOCK PROTEIN C"/>
    <property type="match status" value="1"/>
</dbReference>
<feature type="transmembrane region" description="Helical" evidence="6">
    <location>
        <begin position="33"/>
        <end position="59"/>
    </location>
</feature>
<accession>A0ABW3M2B0</accession>
<evidence type="ECO:0000313" key="9">
    <source>
        <dbReference type="Proteomes" id="UP001597033"/>
    </source>
</evidence>
<comment type="subcellular location">
    <subcellularLocation>
        <location evidence="1">Cell membrane</location>
        <topology evidence="1">Single-pass membrane protein</topology>
    </subcellularLocation>
</comment>
<proteinExistence type="predicted"/>
<evidence type="ECO:0000256" key="4">
    <source>
        <dbReference type="ARBA" id="ARBA00022989"/>
    </source>
</evidence>
<dbReference type="InterPro" id="IPR007168">
    <property type="entry name" value="Phageshock_PspC_N"/>
</dbReference>
<protein>
    <submittedName>
        <fullName evidence="8">PspC domain-containing protein</fullName>
    </submittedName>
</protein>
<dbReference type="EMBL" id="JBHTKN010000013">
    <property type="protein sequence ID" value="MFD1043724.1"/>
    <property type="molecule type" value="Genomic_DNA"/>
</dbReference>
<sequence>MEWNFRELQRSRRDAWFGGVCGGLGEHTPVPSWLWRVAFIATTVGLGCGLVTYVALWILMPRAPVAPVVVADEPAP</sequence>
<reference evidence="9" key="1">
    <citation type="journal article" date="2019" name="Int. J. Syst. Evol. Microbiol.">
        <title>The Global Catalogue of Microorganisms (GCM) 10K type strain sequencing project: providing services to taxonomists for standard genome sequencing and annotation.</title>
        <authorList>
            <consortium name="The Broad Institute Genomics Platform"/>
            <consortium name="The Broad Institute Genome Sequencing Center for Infectious Disease"/>
            <person name="Wu L."/>
            <person name="Ma J."/>
        </authorList>
    </citation>
    <scope>NUCLEOTIDE SEQUENCE [LARGE SCALE GENOMIC DNA]</scope>
    <source>
        <strain evidence="9">CCUG 55854</strain>
    </source>
</reference>
<name>A0ABW3M2B0_9GAMM</name>
<evidence type="ECO:0000256" key="5">
    <source>
        <dbReference type="ARBA" id="ARBA00023136"/>
    </source>
</evidence>
<evidence type="ECO:0000256" key="2">
    <source>
        <dbReference type="ARBA" id="ARBA00022475"/>
    </source>
</evidence>
<organism evidence="8 9">
    <name type="scientific">Pseudoxanthomonas kaohsiungensis</name>
    <dbReference type="NCBI Taxonomy" id="283923"/>
    <lineage>
        <taxon>Bacteria</taxon>
        <taxon>Pseudomonadati</taxon>
        <taxon>Pseudomonadota</taxon>
        <taxon>Gammaproteobacteria</taxon>
        <taxon>Lysobacterales</taxon>
        <taxon>Lysobacteraceae</taxon>
        <taxon>Pseudoxanthomonas</taxon>
    </lineage>
</organism>
<keyword evidence="9" id="KW-1185">Reference proteome</keyword>
<evidence type="ECO:0000256" key="6">
    <source>
        <dbReference type="SAM" id="Phobius"/>
    </source>
</evidence>
<keyword evidence="5 6" id="KW-0472">Membrane</keyword>
<feature type="domain" description="Phage shock protein PspC N-terminal" evidence="7">
    <location>
        <begin position="7"/>
        <end position="62"/>
    </location>
</feature>
<evidence type="ECO:0000256" key="1">
    <source>
        <dbReference type="ARBA" id="ARBA00004162"/>
    </source>
</evidence>
<comment type="caution">
    <text evidence="8">The sequence shown here is derived from an EMBL/GenBank/DDBJ whole genome shotgun (WGS) entry which is preliminary data.</text>
</comment>
<dbReference type="PANTHER" id="PTHR33885:SF3">
    <property type="entry name" value="PHAGE SHOCK PROTEIN C"/>
    <property type="match status" value="1"/>
</dbReference>
<keyword evidence="4 6" id="KW-1133">Transmembrane helix</keyword>
<keyword evidence="3 6" id="KW-0812">Transmembrane</keyword>
<evidence type="ECO:0000313" key="8">
    <source>
        <dbReference type="EMBL" id="MFD1043724.1"/>
    </source>
</evidence>
<keyword evidence="2" id="KW-1003">Cell membrane</keyword>
<dbReference type="InterPro" id="IPR052027">
    <property type="entry name" value="PspC"/>
</dbReference>
<dbReference type="Pfam" id="PF04024">
    <property type="entry name" value="PspC"/>
    <property type="match status" value="1"/>
</dbReference>
<evidence type="ECO:0000259" key="7">
    <source>
        <dbReference type="Pfam" id="PF04024"/>
    </source>
</evidence>
<dbReference type="RefSeq" id="WP_162375696.1">
    <property type="nucleotide sequence ID" value="NZ_JBHTKN010000013.1"/>
</dbReference>
<gene>
    <name evidence="8" type="ORF">ACFQ2N_15335</name>
</gene>